<dbReference type="InterPro" id="IPR011059">
    <property type="entry name" value="Metal-dep_hydrolase_composite"/>
</dbReference>
<feature type="chain" id="PRO_5011727860" evidence="1">
    <location>
        <begin position="33"/>
        <end position="458"/>
    </location>
</feature>
<dbReference type="PANTHER" id="PTHR43135">
    <property type="entry name" value="ALPHA-D-RIBOSE 1-METHYLPHOSPHONATE 5-TRIPHOSPHATE DIPHOSPHATASE"/>
    <property type="match status" value="1"/>
</dbReference>
<dbReference type="CDD" id="cd01299">
    <property type="entry name" value="Met_dep_hydrolase_A"/>
    <property type="match status" value="1"/>
</dbReference>
<reference evidence="4 6" key="2">
    <citation type="submission" date="2016-10" db="EMBL/GenBank/DDBJ databases">
        <authorList>
            <person name="de Groot N.N."/>
        </authorList>
    </citation>
    <scope>NUCLEOTIDE SEQUENCE [LARGE SCALE GENOMIC DNA]</scope>
    <source>
        <strain evidence="4 6">DSM 381</strain>
    </source>
</reference>
<evidence type="ECO:0000313" key="5">
    <source>
        <dbReference type="Proteomes" id="UP000198861"/>
    </source>
</evidence>
<dbReference type="GO" id="GO:0016810">
    <property type="term" value="F:hydrolase activity, acting on carbon-nitrogen (but not peptide) bonds"/>
    <property type="evidence" value="ECO:0007669"/>
    <property type="project" value="InterPro"/>
</dbReference>
<feature type="domain" description="Amidohydrolase-related" evidence="2">
    <location>
        <begin position="88"/>
        <end position="451"/>
    </location>
</feature>
<proteinExistence type="predicted"/>
<dbReference type="Proteomes" id="UP000198861">
    <property type="component" value="Unassembled WGS sequence"/>
</dbReference>
<dbReference type="InterPro" id="IPR006680">
    <property type="entry name" value="Amidohydro-rel"/>
</dbReference>
<dbReference type="Proteomes" id="UP000199579">
    <property type="component" value="Unassembled WGS sequence"/>
</dbReference>
<sequence>MTIPSEKTSRPLHRFAGALLVAGLAASFGAAADTIALRHARVIDGSGGAPHENSTILIEDGRIAAVGPDAQVRRPAGTREVDLSGRSILPGMISNHSHLGMTDGAGAGPQNYNRGNIERQLRQFQRYGVTTVTSLGLNGPLFQQLRAEARDGIGVGADLFGADRGIGVPEGAPPMNVAPDQLYRPTSVEEARVAVREMAARKPDLIKIWVDDFNHTLAYKMKPEIYTAVIDESHKHGLRVAAHVYYLDDAKKLIAAGADILAHGVRDLPVDDELIAAIKAKDAWYISTLDLDEAFYIFATQPEWTRTPFFRQALQPALAAQLDDPAWQRQTLADPKKLAIWEQGVKTNQANLKRLVESGAKVGFGTDSGATPLRIPGFAEHRELQLAVDAGLTPLQAITLATGNAAALLGLDDRGVIAPGKRADLLVVAGDPSHEIADSEKIEAVWQQGREVSGPVVP</sequence>
<dbReference type="SUPFAM" id="SSF51556">
    <property type="entry name" value="Metallo-dependent hydrolases"/>
    <property type="match status" value="1"/>
</dbReference>
<evidence type="ECO:0000313" key="6">
    <source>
        <dbReference type="Proteomes" id="UP000199579"/>
    </source>
</evidence>
<evidence type="ECO:0000259" key="2">
    <source>
        <dbReference type="Pfam" id="PF01979"/>
    </source>
</evidence>
<dbReference type="InterPro" id="IPR051781">
    <property type="entry name" value="Metallo-dep_Hydrolase"/>
</dbReference>
<evidence type="ECO:0000256" key="1">
    <source>
        <dbReference type="SAM" id="SignalP"/>
    </source>
</evidence>
<dbReference type="EMBL" id="FOSX01000113">
    <property type="protein sequence ID" value="SFL39975.1"/>
    <property type="molecule type" value="Genomic_DNA"/>
</dbReference>
<evidence type="ECO:0000313" key="3">
    <source>
        <dbReference type="EMBL" id="SFB60723.1"/>
    </source>
</evidence>
<feature type="signal peptide" evidence="1">
    <location>
        <begin position="1"/>
        <end position="32"/>
    </location>
</feature>
<dbReference type="Pfam" id="PF01979">
    <property type="entry name" value="Amidohydro_1"/>
    <property type="match status" value="1"/>
</dbReference>
<dbReference type="AlphaFoldDB" id="A0A1I4HCT3"/>
<dbReference type="InterPro" id="IPR057744">
    <property type="entry name" value="OTAase-like"/>
</dbReference>
<dbReference type="Gene3D" id="3.20.20.140">
    <property type="entry name" value="Metal-dependent hydrolases"/>
    <property type="match status" value="1"/>
</dbReference>
<keyword evidence="5" id="KW-1185">Reference proteome</keyword>
<protein>
    <submittedName>
        <fullName evidence="4">Imidazolonepropionase</fullName>
    </submittedName>
</protein>
<name>A0A1I4HCT3_9GAMM</name>
<organism evidence="4 6">
    <name type="scientific">Azotobacter beijerinckii</name>
    <dbReference type="NCBI Taxonomy" id="170623"/>
    <lineage>
        <taxon>Bacteria</taxon>
        <taxon>Pseudomonadati</taxon>
        <taxon>Pseudomonadota</taxon>
        <taxon>Gammaproteobacteria</taxon>
        <taxon>Pseudomonadales</taxon>
        <taxon>Pseudomonadaceae</taxon>
        <taxon>Azotobacter</taxon>
    </lineage>
</organism>
<dbReference type="RefSeq" id="WP_090943904.1">
    <property type="nucleotide sequence ID" value="NZ_FOKJ01000111.1"/>
</dbReference>
<dbReference type="PANTHER" id="PTHR43135:SF3">
    <property type="entry name" value="ALPHA-D-RIBOSE 1-METHYLPHOSPHONATE 5-TRIPHOSPHATE DIPHOSPHATASE"/>
    <property type="match status" value="1"/>
</dbReference>
<dbReference type="InterPro" id="IPR032466">
    <property type="entry name" value="Metal_Hydrolase"/>
</dbReference>
<accession>A0A1I4HCT3</accession>
<dbReference type="EMBL" id="FOKJ01000111">
    <property type="protein sequence ID" value="SFB60723.1"/>
    <property type="molecule type" value="Genomic_DNA"/>
</dbReference>
<gene>
    <name evidence="3" type="ORF">SAMN04244571_04223</name>
    <name evidence="4" type="ORF">SAMN04244574_04200</name>
</gene>
<reference evidence="3 5" key="1">
    <citation type="submission" date="2016-10" db="EMBL/GenBank/DDBJ databases">
        <authorList>
            <person name="Varghese N."/>
            <person name="Submissions S."/>
        </authorList>
    </citation>
    <scope>NUCLEOTIDE SEQUENCE [LARGE SCALE GENOMIC DNA]</scope>
    <source>
        <strain evidence="3 5">DSM 282</strain>
    </source>
</reference>
<dbReference type="SUPFAM" id="SSF51338">
    <property type="entry name" value="Composite domain of metallo-dependent hydrolases"/>
    <property type="match status" value="1"/>
</dbReference>
<dbReference type="Gene3D" id="2.30.40.10">
    <property type="entry name" value="Urease, subunit C, domain 1"/>
    <property type="match status" value="1"/>
</dbReference>
<evidence type="ECO:0000313" key="4">
    <source>
        <dbReference type="EMBL" id="SFL39975.1"/>
    </source>
</evidence>
<keyword evidence="1" id="KW-0732">Signal</keyword>